<accession>A0ABZ2HKQ4</accession>
<dbReference type="SUPFAM" id="SSF48264">
    <property type="entry name" value="Cytochrome P450"/>
    <property type="match status" value="1"/>
</dbReference>
<dbReference type="InterPro" id="IPR036396">
    <property type="entry name" value="Cyt_P450_sf"/>
</dbReference>
<dbReference type="RefSeq" id="WP_338551159.1">
    <property type="nucleotide sequence ID" value="NZ_CP146069.1"/>
</dbReference>
<reference evidence="1 2" key="1">
    <citation type="submission" date="2023-10" db="EMBL/GenBank/DDBJ databases">
        <title>Roseovarius strain S88 nov., isolated from a marine algae.</title>
        <authorList>
            <person name="Lee M.W."/>
            <person name="Lee J.K."/>
            <person name="Kim J.M."/>
            <person name="Choi D.G."/>
            <person name="Baek J.H."/>
            <person name="Bayburt H."/>
            <person name="Jung J.J."/>
            <person name="Han D.M."/>
            <person name="Jeon C.O."/>
        </authorList>
    </citation>
    <scope>NUCLEOTIDE SEQUENCE [LARGE SCALE GENOMIC DNA]</scope>
    <source>
        <strain evidence="1 2">S88</strain>
    </source>
</reference>
<dbReference type="Proteomes" id="UP001364156">
    <property type="component" value="Chromosome"/>
</dbReference>
<dbReference type="EMBL" id="CP146069">
    <property type="protein sequence ID" value="WWR48355.1"/>
    <property type="molecule type" value="Genomic_DNA"/>
</dbReference>
<evidence type="ECO:0000313" key="2">
    <source>
        <dbReference type="Proteomes" id="UP001364156"/>
    </source>
</evidence>
<organism evidence="1 2">
    <name type="scientific">Roseovarius phycicola</name>
    <dbReference type="NCBI Taxonomy" id="3080976"/>
    <lineage>
        <taxon>Bacteria</taxon>
        <taxon>Pseudomonadati</taxon>
        <taxon>Pseudomonadota</taxon>
        <taxon>Alphaproteobacteria</taxon>
        <taxon>Rhodobacterales</taxon>
        <taxon>Roseobacteraceae</taxon>
        <taxon>Roseovarius</taxon>
    </lineage>
</organism>
<keyword evidence="2" id="KW-1185">Reference proteome</keyword>
<protein>
    <recommendedName>
        <fullName evidence="3">Cytochrome P450</fullName>
    </recommendedName>
</protein>
<evidence type="ECO:0008006" key="3">
    <source>
        <dbReference type="Google" id="ProtNLM"/>
    </source>
</evidence>
<name>A0ABZ2HKQ4_9RHOB</name>
<evidence type="ECO:0000313" key="1">
    <source>
        <dbReference type="EMBL" id="WWR48355.1"/>
    </source>
</evidence>
<sequence length="52" mass="5757">MGAQYAEAEMMVLMASILRSVAFELSDAPIPRPVLTFTMRSDGPIMLRTRAL</sequence>
<gene>
    <name evidence="1" type="ORF">RZ517_13370</name>
</gene>
<proteinExistence type="predicted"/>